<protein>
    <submittedName>
        <fullName evidence="7">Uncharacterized protein</fullName>
    </submittedName>
</protein>
<feature type="transmembrane region" description="Helical" evidence="6">
    <location>
        <begin position="125"/>
        <end position="145"/>
    </location>
</feature>
<dbReference type="PANTHER" id="PTHR13285">
    <property type="entry name" value="ACYLTRANSFERASE"/>
    <property type="match status" value="1"/>
</dbReference>
<gene>
    <name evidence="7" type="ORF">BN946_scf185010.g54</name>
</gene>
<evidence type="ECO:0000313" key="8">
    <source>
        <dbReference type="Proteomes" id="UP000029665"/>
    </source>
</evidence>
<feature type="transmembrane region" description="Helical" evidence="6">
    <location>
        <begin position="428"/>
        <end position="449"/>
    </location>
</feature>
<proteinExistence type="inferred from homology"/>
<dbReference type="GO" id="GO:0005783">
    <property type="term" value="C:endoplasmic reticulum"/>
    <property type="evidence" value="ECO:0007669"/>
    <property type="project" value="TreeGrafter"/>
</dbReference>
<dbReference type="OrthoDB" id="420606at2759"/>
<dbReference type="InterPro" id="IPR004299">
    <property type="entry name" value="MBOAT_fam"/>
</dbReference>
<feature type="transmembrane region" description="Helical" evidence="6">
    <location>
        <begin position="165"/>
        <end position="193"/>
    </location>
</feature>
<evidence type="ECO:0000256" key="2">
    <source>
        <dbReference type="ARBA" id="ARBA00010323"/>
    </source>
</evidence>
<dbReference type="GO" id="GO:0016020">
    <property type="term" value="C:membrane"/>
    <property type="evidence" value="ECO:0007669"/>
    <property type="project" value="UniProtKB-SubCell"/>
</dbReference>
<accession>A0A060SSC8</accession>
<dbReference type="EMBL" id="CCBP010000240">
    <property type="protein sequence ID" value="CDO75129.1"/>
    <property type="molecule type" value="Genomic_DNA"/>
</dbReference>
<dbReference type="GO" id="GO:0006506">
    <property type="term" value="P:GPI anchor biosynthetic process"/>
    <property type="evidence" value="ECO:0007669"/>
    <property type="project" value="TreeGrafter"/>
</dbReference>
<dbReference type="PANTHER" id="PTHR13285:SF18">
    <property type="entry name" value="PROTEIN-CYSTEINE N-PALMITOYLTRANSFERASE RASP"/>
    <property type="match status" value="1"/>
</dbReference>
<dbReference type="AlphaFoldDB" id="A0A060SSC8"/>
<keyword evidence="5 6" id="KW-0472">Membrane</keyword>
<evidence type="ECO:0000256" key="1">
    <source>
        <dbReference type="ARBA" id="ARBA00004141"/>
    </source>
</evidence>
<dbReference type="HOGENOM" id="CLU_021430_1_1_1"/>
<feature type="transmembrane region" description="Helical" evidence="6">
    <location>
        <begin position="205"/>
        <end position="229"/>
    </location>
</feature>
<reference evidence="7" key="1">
    <citation type="submission" date="2014-01" db="EMBL/GenBank/DDBJ databases">
        <title>The genome of the white-rot fungus Pycnoporus cinnabarinus: a basidiomycete model with a versatile arsenal for lignocellulosic biomass breakdown.</title>
        <authorList>
            <person name="Levasseur A."/>
            <person name="Lomascolo A."/>
            <person name="Ruiz-Duenas F.J."/>
            <person name="Uzan E."/>
            <person name="Piumi F."/>
            <person name="Kues U."/>
            <person name="Ram A.F.J."/>
            <person name="Murat C."/>
            <person name="Haon M."/>
            <person name="Benoit I."/>
            <person name="Arfi Y."/>
            <person name="Chevret D."/>
            <person name="Drula E."/>
            <person name="Kwon M.J."/>
            <person name="Gouret P."/>
            <person name="Lesage-Meessen L."/>
            <person name="Lombard V."/>
            <person name="Mariette J."/>
            <person name="Noirot C."/>
            <person name="Park J."/>
            <person name="Patyshakuliyeva A."/>
            <person name="Wieneger R.A.B."/>
            <person name="Wosten H.A.B."/>
            <person name="Martin F."/>
            <person name="Coutinho P.M."/>
            <person name="de Vries R."/>
            <person name="Martinez A.T."/>
            <person name="Klopp C."/>
            <person name="Pontarotti P."/>
            <person name="Henrissat B."/>
            <person name="Record E."/>
        </authorList>
    </citation>
    <scope>NUCLEOTIDE SEQUENCE [LARGE SCALE GENOMIC DNA]</scope>
    <source>
        <strain evidence="7">BRFM137</strain>
    </source>
</reference>
<name>A0A060SSC8_PYCCI</name>
<evidence type="ECO:0000256" key="6">
    <source>
        <dbReference type="SAM" id="Phobius"/>
    </source>
</evidence>
<organism evidence="7 8">
    <name type="scientific">Pycnoporus cinnabarinus</name>
    <name type="common">Cinnabar-red polypore</name>
    <name type="synonym">Trametes cinnabarina</name>
    <dbReference type="NCBI Taxonomy" id="5643"/>
    <lineage>
        <taxon>Eukaryota</taxon>
        <taxon>Fungi</taxon>
        <taxon>Dikarya</taxon>
        <taxon>Basidiomycota</taxon>
        <taxon>Agaricomycotina</taxon>
        <taxon>Agaricomycetes</taxon>
        <taxon>Polyporales</taxon>
        <taxon>Polyporaceae</taxon>
        <taxon>Trametes</taxon>
    </lineage>
</organism>
<evidence type="ECO:0000313" key="7">
    <source>
        <dbReference type="EMBL" id="CDO75129.1"/>
    </source>
</evidence>
<keyword evidence="4 6" id="KW-1133">Transmembrane helix</keyword>
<comment type="similarity">
    <text evidence="2">Belongs to the membrane-bound acyltransferase family.</text>
</comment>
<dbReference type="InterPro" id="IPR051085">
    <property type="entry name" value="MB_O-acyltransferase"/>
</dbReference>
<keyword evidence="3 6" id="KW-0812">Transmembrane</keyword>
<evidence type="ECO:0000256" key="5">
    <source>
        <dbReference type="ARBA" id="ARBA00023136"/>
    </source>
</evidence>
<feature type="transmembrane region" description="Helical" evidence="6">
    <location>
        <begin position="339"/>
        <end position="362"/>
    </location>
</feature>
<comment type="caution">
    <text evidence="7">The sequence shown here is derived from an EMBL/GenBank/DDBJ whole genome shotgun (WGS) entry which is preliminary data.</text>
</comment>
<dbReference type="Pfam" id="PF03062">
    <property type="entry name" value="MBOAT"/>
    <property type="match status" value="1"/>
</dbReference>
<feature type="transmembrane region" description="Helical" evidence="6">
    <location>
        <begin position="469"/>
        <end position="487"/>
    </location>
</feature>
<dbReference type="GO" id="GO:0008374">
    <property type="term" value="F:O-acyltransferase activity"/>
    <property type="evidence" value="ECO:0007669"/>
    <property type="project" value="TreeGrafter"/>
</dbReference>
<feature type="transmembrane region" description="Helical" evidence="6">
    <location>
        <begin position="368"/>
        <end position="386"/>
    </location>
</feature>
<dbReference type="STRING" id="5643.A0A060SSC8"/>
<keyword evidence="8" id="KW-1185">Reference proteome</keyword>
<evidence type="ECO:0000256" key="4">
    <source>
        <dbReference type="ARBA" id="ARBA00022989"/>
    </source>
</evidence>
<evidence type="ECO:0000256" key="3">
    <source>
        <dbReference type="ARBA" id="ARBA00022692"/>
    </source>
</evidence>
<feature type="transmembrane region" description="Helical" evidence="6">
    <location>
        <begin position="297"/>
        <end position="318"/>
    </location>
</feature>
<dbReference type="Proteomes" id="UP000029665">
    <property type="component" value="Unassembled WGS sequence"/>
</dbReference>
<dbReference type="OMA" id="GWHRSYN"/>
<comment type="subcellular location">
    <subcellularLocation>
        <location evidence="1">Membrane</location>
        <topology evidence="1">Multi-pass membrane protein</topology>
    </subcellularLocation>
</comment>
<feature type="transmembrane region" description="Helical" evidence="6">
    <location>
        <begin position="66"/>
        <end position="84"/>
    </location>
</feature>
<sequence length="505" mass="57934">MLGDAVVNMPSDLRPTAAFELDPSQQPAPPKPSGLARLTVEIPSAYSVEVKEAPHPPPRWHTLEFMVYYVIFILVVPVMFWIPYKLSSPSHPNYPFYETRLSPGWMFGRQVDDSDNQYRSFRSGLPSLIMLASAFILLKPVYGFVMRSYRSITDWTQLYQIPFLVAFSTVMLLALHGASAFKVLFILSVNYAIAKTAGGSKANPILTWLFNVLVLFAIERNSGFTYALLHPYLASLDTWKGVYPRWYISFNITMLRLVSFNMDHYWACVSPVVPDKEGVMSEKERRRIPHPPEFYSFLLYIAYVLYPPLYIAGPIMTFNDFMWQMRKPLSITHTSNLGYLLRFVACILTLEAILHFMYVVAIKDTKAWVGYSAAELCMLLVPWRFFRLWALLGGIDPPENMVRCMANNYSTLGFWHVQYGSRPWYRHVAAMGAVFNILMMMTANLIGFVVGTDGMKYMLHQVIDRWEGIRFLLVACACLFVGVQIMFEYRTAKKRPDKASIVDVN</sequence>